<evidence type="ECO:0000313" key="3">
    <source>
        <dbReference type="Proteomes" id="UP001240678"/>
    </source>
</evidence>
<feature type="compositionally biased region" description="Acidic residues" evidence="1">
    <location>
        <begin position="18"/>
        <end position="31"/>
    </location>
</feature>
<gene>
    <name evidence="2" type="ORF">CCOS01_13194</name>
</gene>
<accession>A0AAJ0DV17</accession>
<dbReference type="AlphaFoldDB" id="A0AAJ0DV17"/>
<evidence type="ECO:0000256" key="1">
    <source>
        <dbReference type="SAM" id="MobiDB-lite"/>
    </source>
</evidence>
<evidence type="ECO:0000313" key="2">
    <source>
        <dbReference type="EMBL" id="KAK1515001.1"/>
    </source>
</evidence>
<comment type="caution">
    <text evidence="2">The sequence shown here is derived from an EMBL/GenBank/DDBJ whole genome shotgun (WGS) entry which is preliminary data.</text>
</comment>
<dbReference type="GeneID" id="85344887"/>
<proteinExistence type="predicted"/>
<dbReference type="RefSeq" id="XP_060307768.1">
    <property type="nucleotide sequence ID" value="XM_060461340.1"/>
</dbReference>
<feature type="region of interest" description="Disordered" evidence="1">
    <location>
        <begin position="15"/>
        <end position="53"/>
    </location>
</feature>
<keyword evidence="3" id="KW-1185">Reference proteome</keyword>
<dbReference type="EMBL" id="MOOE01000017">
    <property type="protein sequence ID" value="KAK1515001.1"/>
    <property type="molecule type" value="Genomic_DNA"/>
</dbReference>
<organism evidence="2 3">
    <name type="scientific">Colletotrichum costaricense</name>
    <dbReference type="NCBI Taxonomy" id="1209916"/>
    <lineage>
        <taxon>Eukaryota</taxon>
        <taxon>Fungi</taxon>
        <taxon>Dikarya</taxon>
        <taxon>Ascomycota</taxon>
        <taxon>Pezizomycotina</taxon>
        <taxon>Sordariomycetes</taxon>
        <taxon>Hypocreomycetidae</taxon>
        <taxon>Glomerellales</taxon>
        <taxon>Glomerellaceae</taxon>
        <taxon>Colletotrichum</taxon>
        <taxon>Colletotrichum acutatum species complex</taxon>
    </lineage>
</organism>
<reference evidence="2 3" key="1">
    <citation type="submission" date="2016-10" db="EMBL/GenBank/DDBJ databases">
        <title>The genome sequence of Colletotrichum fioriniae PJ7.</title>
        <authorList>
            <person name="Baroncelli R."/>
        </authorList>
    </citation>
    <scope>NUCLEOTIDE SEQUENCE [LARGE SCALE GENOMIC DNA]</scope>
    <source>
        <strain evidence="2 3">IMI 309622</strain>
    </source>
</reference>
<name>A0AAJ0DV17_9PEZI</name>
<protein>
    <submittedName>
        <fullName evidence="2">Uncharacterized protein</fullName>
    </submittedName>
</protein>
<sequence>MMVLKIMAAVSVAPLNQDSEDDDDWATDDLDPLPPKTDPRDGNGIHQSIGGRKAPKATFAMARHITAIVLPVSLQPVIPGTSEFRNNTTDEWLHGPSYSLITADLTLRRSKVRFRPPRKRFAF</sequence>
<dbReference type="Proteomes" id="UP001240678">
    <property type="component" value="Unassembled WGS sequence"/>
</dbReference>